<dbReference type="AlphaFoldDB" id="A0A2T4TWC9"/>
<dbReference type="SFLD" id="SFLDS00029">
    <property type="entry name" value="Radical_SAM"/>
    <property type="match status" value="1"/>
</dbReference>
<dbReference type="SFLD" id="SFLDG01058">
    <property type="entry name" value="lipoyl_synthase_like"/>
    <property type="match status" value="1"/>
</dbReference>
<dbReference type="InterPro" id="IPR013785">
    <property type="entry name" value="Aldolase_TIM"/>
</dbReference>
<keyword evidence="5 9" id="KW-0479">Metal-binding</keyword>
<name>A0A2T4TWC9_9BACT</name>
<evidence type="ECO:0000256" key="7">
    <source>
        <dbReference type="ARBA" id="ARBA00023014"/>
    </source>
</evidence>
<dbReference type="SMART" id="SM00729">
    <property type="entry name" value="Elp3"/>
    <property type="match status" value="1"/>
</dbReference>
<comment type="subcellular location">
    <subcellularLocation>
        <location evidence="9">Cytoplasm</location>
    </subcellularLocation>
</comment>
<feature type="binding site" evidence="9">
    <location>
        <position position="51"/>
    </location>
    <ligand>
        <name>[4Fe-4S] cluster</name>
        <dbReference type="ChEBI" id="CHEBI:49883"/>
        <label>1</label>
    </ligand>
</feature>
<dbReference type="PANTHER" id="PTHR10949:SF0">
    <property type="entry name" value="LIPOYL SYNTHASE, MITOCHONDRIAL"/>
    <property type="match status" value="1"/>
</dbReference>
<dbReference type="PANTHER" id="PTHR10949">
    <property type="entry name" value="LIPOYL SYNTHASE"/>
    <property type="match status" value="1"/>
</dbReference>
<dbReference type="OrthoDB" id="9787898at2"/>
<feature type="domain" description="Radical SAM core" evidence="10">
    <location>
        <begin position="63"/>
        <end position="279"/>
    </location>
</feature>
<keyword evidence="2 9" id="KW-0963">Cytoplasm</keyword>
<dbReference type="InterPro" id="IPR003698">
    <property type="entry name" value="Lipoyl_synth"/>
</dbReference>
<evidence type="ECO:0000256" key="9">
    <source>
        <dbReference type="HAMAP-Rule" id="MF_00206"/>
    </source>
</evidence>
<dbReference type="Pfam" id="PF04055">
    <property type="entry name" value="Radical_SAM"/>
    <property type="match status" value="1"/>
</dbReference>
<keyword evidence="6 9" id="KW-0408">Iron</keyword>
<dbReference type="UniPathway" id="UPA00538">
    <property type="reaction ID" value="UER00593"/>
</dbReference>
<keyword evidence="4 9" id="KW-0949">S-adenosyl-L-methionine</keyword>
<feature type="binding site" evidence="9">
    <location>
        <position position="290"/>
    </location>
    <ligand>
        <name>[4Fe-4S] cluster</name>
        <dbReference type="ChEBI" id="CHEBI:49883"/>
        <label>1</label>
    </ligand>
</feature>
<evidence type="ECO:0000256" key="5">
    <source>
        <dbReference type="ARBA" id="ARBA00022723"/>
    </source>
</evidence>
<dbReference type="EMBL" id="NVQC01000024">
    <property type="protein sequence ID" value="PTL35411.1"/>
    <property type="molecule type" value="Genomic_DNA"/>
</dbReference>
<accession>A0A2T4TWC9</accession>
<keyword evidence="3 9" id="KW-0808">Transferase</keyword>
<sequence>MLQPVKVTPLISLPEIFGSPKPPWLKVKAPGAPNYLRLKRLLQEQQLQTICEEAHCPNIGECWEELTATFLILGDTCTRNCSFCAVKQGKPTELDRTEPERVAKAISALGLAHAVVTSANRDDLPDGGASIFAAVIRRVRGLAPGCSVEVLIPDFRGSKAALRTVVEAGPAILNHNVETIPRLYREVRPGSHYERSLDLLAMARRLAPELVTKSGIIVGFGEAWQELLQTMADLRAVDCDILTLGQYLRPSRAHLPIMKYYTPKEFSELKAIGEGMGFKYVESGPLVRSSYHARGQAEEVSRKRESERTELCRS</sequence>
<evidence type="ECO:0000256" key="4">
    <source>
        <dbReference type="ARBA" id="ARBA00022691"/>
    </source>
</evidence>
<comment type="similarity">
    <text evidence="9">Belongs to the radical SAM superfamily. Lipoyl synthase family.</text>
</comment>
<evidence type="ECO:0000256" key="1">
    <source>
        <dbReference type="ARBA" id="ARBA00022485"/>
    </source>
</evidence>
<evidence type="ECO:0000256" key="2">
    <source>
        <dbReference type="ARBA" id="ARBA00022490"/>
    </source>
</evidence>
<dbReference type="GO" id="GO:0009249">
    <property type="term" value="P:protein lipoylation"/>
    <property type="evidence" value="ECO:0007669"/>
    <property type="project" value="UniProtKB-UniRule"/>
</dbReference>
<dbReference type="GO" id="GO:0046872">
    <property type="term" value="F:metal ion binding"/>
    <property type="evidence" value="ECO:0007669"/>
    <property type="project" value="UniProtKB-KW"/>
</dbReference>
<dbReference type="EC" id="2.8.1.8" evidence="9"/>
<dbReference type="FunFam" id="3.20.20.70:FF:000040">
    <property type="entry name" value="Lipoyl synthase"/>
    <property type="match status" value="1"/>
</dbReference>
<dbReference type="HAMAP" id="MF_00206">
    <property type="entry name" value="Lipoyl_synth"/>
    <property type="match status" value="1"/>
</dbReference>
<dbReference type="RefSeq" id="WP_107563212.1">
    <property type="nucleotide sequence ID" value="NZ_NVQC01000024.1"/>
</dbReference>
<protein>
    <recommendedName>
        <fullName evidence="9">Lipoyl synthase</fullName>
        <ecNumber evidence="9">2.8.1.8</ecNumber>
    </recommendedName>
    <alternativeName>
        <fullName evidence="9">Lip-syn</fullName>
        <shortName evidence="9">LS</shortName>
    </alternativeName>
    <alternativeName>
        <fullName evidence="9">Lipoate synthase</fullName>
    </alternativeName>
    <alternativeName>
        <fullName evidence="9">Lipoic acid synthase</fullName>
    </alternativeName>
    <alternativeName>
        <fullName evidence="9">Sulfur insertion protein LipA</fullName>
    </alternativeName>
</protein>
<keyword evidence="12" id="KW-1185">Reference proteome</keyword>
<proteinExistence type="inferred from homology"/>
<comment type="pathway">
    <text evidence="9">Protein modification; protein lipoylation via endogenous pathway; protein N(6)-(lipoyl)lysine from octanoyl-[acyl-carrier-protein]: step 2/2.</text>
</comment>
<evidence type="ECO:0000256" key="3">
    <source>
        <dbReference type="ARBA" id="ARBA00022679"/>
    </source>
</evidence>
<dbReference type="Proteomes" id="UP000241436">
    <property type="component" value="Unassembled WGS sequence"/>
</dbReference>
<dbReference type="PROSITE" id="PS51918">
    <property type="entry name" value="RADICAL_SAM"/>
    <property type="match status" value="1"/>
</dbReference>
<evidence type="ECO:0000313" key="11">
    <source>
        <dbReference type="EMBL" id="PTL35411.1"/>
    </source>
</evidence>
<gene>
    <name evidence="9 11" type="primary">lipA</name>
    <name evidence="11" type="ORF">CLG94_10105</name>
</gene>
<dbReference type="GO" id="GO:0016992">
    <property type="term" value="F:lipoate synthase activity"/>
    <property type="evidence" value="ECO:0007669"/>
    <property type="project" value="UniProtKB-UniRule"/>
</dbReference>
<dbReference type="NCBIfam" id="NF004019">
    <property type="entry name" value="PRK05481.1"/>
    <property type="match status" value="1"/>
</dbReference>
<dbReference type="SUPFAM" id="SSF102114">
    <property type="entry name" value="Radical SAM enzymes"/>
    <property type="match status" value="1"/>
</dbReference>
<comment type="cofactor">
    <cofactor evidence="9">
        <name>[4Fe-4S] cluster</name>
        <dbReference type="ChEBI" id="CHEBI:49883"/>
    </cofactor>
    <text evidence="9">Binds 2 [4Fe-4S] clusters per subunit. One cluster is coordinated with 3 cysteines and an exchangeable S-adenosyl-L-methionine.</text>
</comment>
<dbReference type="SFLD" id="SFLDF00271">
    <property type="entry name" value="lipoyl_synthase"/>
    <property type="match status" value="1"/>
</dbReference>
<dbReference type="NCBIfam" id="NF009544">
    <property type="entry name" value="PRK12928.1"/>
    <property type="match status" value="1"/>
</dbReference>
<dbReference type="Gene3D" id="3.20.20.70">
    <property type="entry name" value="Aldolase class I"/>
    <property type="match status" value="1"/>
</dbReference>
<evidence type="ECO:0000313" key="12">
    <source>
        <dbReference type="Proteomes" id="UP000241436"/>
    </source>
</evidence>
<dbReference type="InterPro" id="IPR031691">
    <property type="entry name" value="LIAS_N"/>
</dbReference>
<keyword evidence="1 9" id="KW-0004">4Fe-4S</keyword>
<comment type="function">
    <text evidence="9">Catalyzes the radical-mediated insertion of two sulfur atoms into the C-6 and C-8 positions of the octanoyl moiety bound to the lipoyl domains of lipoate-dependent enzymes, thereby converting the octanoylated domains into lipoylated derivatives.</text>
</comment>
<evidence type="ECO:0000259" key="10">
    <source>
        <dbReference type="PROSITE" id="PS51918"/>
    </source>
</evidence>
<dbReference type="Pfam" id="PF16881">
    <property type="entry name" value="LIAS_N"/>
    <property type="match status" value="1"/>
</dbReference>
<comment type="caution">
    <text evidence="11">The sequence shown here is derived from an EMBL/GenBank/DDBJ whole genome shotgun (WGS) entry which is preliminary data.</text>
</comment>
<dbReference type="PIRSF" id="PIRSF005963">
    <property type="entry name" value="Lipoyl_synth"/>
    <property type="match status" value="1"/>
</dbReference>
<reference evidence="11 12" key="1">
    <citation type="submission" date="2017-09" db="EMBL/GenBank/DDBJ databases">
        <title>Bloom of a denitrifying methanotroph, Candidatus Methylomirabilis limnetica, in a deep stratified lake.</title>
        <authorList>
            <person name="Graf J.S."/>
            <person name="Marchant H.K."/>
            <person name="Tienken D."/>
            <person name="Hach P.F."/>
            <person name="Brand A."/>
            <person name="Schubert C.J."/>
            <person name="Kuypers M.M."/>
            <person name="Milucka J."/>
        </authorList>
    </citation>
    <scope>NUCLEOTIDE SEQUENCE [LARGE SCALE GENOMIC DNA]</scope>
    <source>
        <strain evidence="11 12">Zug</strain>
    </source>
</reference>
<feature type="binding site" evidence="9">
    <location>
        <position position="84"/>
    </location>
    <ligand>
        <name>[4Fe-4S] cluster</name>
        <dbReference type="ChEBI" id="CHEBI:49883"/>
        <label>2</label>
        <note>4Fe-4S-S-AdoMet</note>
    </ligand>
</feature>
<evidence type="ECO:0000256" key="6">
    <source>
        <dbReference type="ARBA" id="ARBA00023004"/>
    </source>
</evidence>
<dbReference type="GO" id="GO:0005737">
    <property type="term" value="C:cytoplasm"/>
    <property type="evidence" value="ECO:0007669"/>
    <property type="project" value="UniProtKB-SubCell"/>
</dbReference>
<dbReference type="InterPro" id="IPR058240">
    <property type="entry name" value="rSAM_sf"/>
</dbReference>
<feature type="binding site" evidence="9">
    <location>
        <position position="77"/>
    </location>
    <ligand>
        <name>[4Fe-4S] cluster</name>
        <dbReference type="ChEBI" id="CHEBI:49883"/>
        <label>2</label>
        <note>4Fe-4S-S-AdoMet</note>
    </ligand>
</feature>
<reference evidence="12" key="2">
    <citation type="journal article" date="2018" name="Environ. Microbiol.">
        <title>Bloom of a denitrifying methanotroph, 'Candidatus Methylomirabilis limnetica', in a deep stratified lake.</title>
        <authorList>
            <person name="Graf J.S."/>
            <person name="Mayr M.J."/>
            <person name="Marchant H.K."/>
            <person name="Tienken D."/>
            <person name="Hach P.F."/>
            <person name="Brand A."/>
            <person name="Schubert C.J."/>
            <person name="Kuypers M.M."/>
            <person name="Milucka J."/>
        </authorList>
    </citation>
    <scope>NUCLEOTIDE SEQUENCE [LARGE SCALE GENOMIC DNA]</scope>
    <source>
        <strain evidence="12">Zug</strain>
    </source>
</reference>
<comment type="catalytic activity">
    <reaction evidence="8 9">
        <text>[[Fe-S] cluster scaffold protein carrying a second [4Fe-4S](2+) cluster] + N(6)-octanoyl-L-lysyl-[protein] + 2 oxidized [2Fe-2S]-[ferredoxin] + 2 S-adenosyl-L-methionine + 4 H(+) = [[Fe-S] cluster scaffold protein] + N(6)-[(R)-dihydrolipoyl]-L-lysyl-[protein] + 4 Fe(3+) + 2 hydrogen sulfide + 2 5'-deoxyadenosine + 2 L-methionine + 2 reduced [2Fe-2S]-[ferredoxin]</text>
        <dbReference type="Rhea" id="RHEA:16585"/>
        <dbReference type="Rhea" id="RHEA-COMP:9928"/>
        <dbReference type="Rhea" id="RHEA-COMP:10000"/>
        <dbReference type="Rhea" id="RHEA-COMP:10001"/>
        <dbReference type="Rhea" id="RHEA-COMP:10475"/>
        <dbReference type="Rhea" id="RHEA-COMP:14568"/>
        <dbReference type="Rhea" id="RHEA-COMP:14569"/>
        <dbReference type="ChEBI" id="CHEBI:15378"/>
        <dbReference type="ChEBI" id="CHEBI:17319"/>
        <dbReference type="ChEBI" id="CHEBI:29034"/>
        <dbReference type="ChEBI" id="CHEBI:29919"/>
        <dbReference type="ChEBI" id="CHEBI:33722"/>
        <dbReference type="ChEBI" id="CHEBI:33737"/>
        <dbReference type="ChEBI" id="CHEBI:33738"/>
        <dbReference type="ChEBI" id="CHEBI:57844"/>
        <dbReference type="ChEBI" id="CHEBI:59789"/>
        <dbReference type="ChEBI" id="CHEBI:78809"/>
        <dbReference type="ChEBI" id="CHEBI:83100"/>
        <dbReference type="EC" id="2.8.1.8"/>
    </reaction>
</comment>
<feature type="binding site" evidence="9">
    <location>
        <position position="56"/>
    </location>
    <ligand>
        <name>[4Fe-4S] cluster</name>
        <dbReference type="ChEBI" id="CHEBI:49883"/>
        <label>1</label>
    </ligand>
</feature>
<keyword evidence="7 9" id="KW-0411">Iron-sulfur</keyword>
<feature type="binding site" evidence="9">
    <location>
        <position position="62"/>
    </location>
    <ligand>
        <name>[4Fe-4S] cluster</name>
        <dbReference type="ChEBI" id="CHEBI:49883"/>
        <label>1</label>
    </ligand>
</feature>
<evidence type="ECO:0000256" key="8">
    <source>
        <dbReference type="ARBA" id="ARBA00047326"/>
    </source>
</evidence>
<organism evidence="11 12">
    <name type="scientific">Candidatus Methylomirabilis limnetica</name>
    <dbReference type="NCBI Taxonomy" id="2033718"/>
    <lineage>
        <taxon>Bacteria</taxon>
        <taxon>Candidatus Methylomirabilota</taxon>
        <taxon>Candidatus Methylomirabilia</taxon>
        <taxon>Candidatus Methylomirabilales</taxon>
        <taxon>Candidatus Methylomirabilaceae</taxon>
        <taxon>Candidatus Methylomirabilis</taxon>
    </lineage>
</organism>
<dbReference type="CDD" id="cd01335">
    <property type="entry name" value="Radical_SAM"/>
    <property type="match status" value="1"/>
</dbReference>
<dbReference type="InterPro" id="IPR007197">
    <property type="entry name" value="rSAM"/>
</dbReference>
<dbReference type="InterPro" id="IPR006638">
    <property type="entry name" value="Elp3/MiaA/NifB-like_rSAM"/>
</dbReference>
<dbReference type="NCBIfam" id="TIGR00510">
    <property type="entry name" value="lipA"/>
    <property type="match status" value="1"/>
</dbReference>
<feature type="binding site" evidence="9">
    <location>
        <position position="81"/>
    </location>
    <ligand>
        <name>[4Fe-4S] cluster</name>
        <dbReference type="ChEBI" id="CHEBI:49883"/>
        <label>2</label>
        <note>4Fe-4S-S-AdoMet</note>
    </ligand>
</feature>
<dbReference type="GO" id="GO:0051539">
    <property type="term" value="F:4 iron, 4 sulfur cluster binding"/>
    <property type="evidence" value="ECO:0007669"/>
    <property type="project" value="UniProtKB-UniRule"/>
</dbReference>